<proteinExistence type="inferred from homology"/>
<evidence type="ECO:0000256" key="7">
    <source>
        <dbReference type="ARBA" id="ARBA00023170"/>
    </source>
</evidence>
<dbReference type="InterPro" id="IPR009318">
    <property type="entry name" value="Gustatory_rcpt"/>
</dbReference>
<feature type="transmembrane region" description="Helical" evidence="8">
    <location>
        <begin position="6"/>
        <end position="23"/>
    </location>
</feature>
<keyword evidence="5 8" id="KW-1133">Transmembrane helix</keyword>
<gene>
    <name evidence="9" type="ORF">OBRU01_16336</name>
</gene>
<dbReference type="PANTHER" id="PTHR21421">
    <property type="entry name" value="GUSTATORY RECEPTOR"/>
    <property type="match status" value="1"/>
</dbReference>
<dbReference type="EMBL" id="JTDY01002776">
    <property type="protein sequence ID" value="KOB70750.1"/>
    <property type="molecule type" value="Genomic_DNA"/>
</dbReference>
<accession>A0A0L7L5R3</accession>
<keyword evidence="4 8" id="KW-0812">Transmembrane</keyword>
<evidence type="ECO:0000256" key="5">
    <source>
        <dbReference type="ARBA" id="ARBA00022989"/>
    </source>
</evidence>
<organism evidence="9 10">
    <name type="scientific">Operophtera brumata</name>
    <name type="common">Winter moth</name>
    <name type="synonym">Phalaena brumata</name>
    <dbReference type="NCBI Taxonomy" id="104452"/>
    <lineage>
        <taxon>Eukaryota</taxon>
        <taxon>Metazoa</taxon>
        <taxon>Ecdysozoa</taxon>
        <taxon>Arthropoda</taxon>
        <taxon>Hexapoda</taxon>
        <taxon>Insecta</taxon>
        <taxon>Pterygota</taxon>
        <taxon>Neoptera</taxon>
        <taxon>Endopterygota</taxon>
        <taxon>Lepidoptera</taxon>
        <taxon>Glossata</taxon>
        <taxon>Ditrysia</taxon>
        <taxon>Geometroidea</taxon>
        <taxon>Geometridae</taxon>
        <taxon>Larentiinae</taxon>
        <taxon>Operophtera</taxon>
    </lineage>
</organism>
<comment type="similarity">
    <text evidence="2">Belongs to the insect chemoreceptor superfamily. Gustatory receptor (GR) family. Gr5a subfamily.</text>
</comment>
<evidence type="ECO:0000256" key="2">
    <source>
        <dbReference type="ARBA" id="ARBA00005327"/>
    </source>
</evidence>
<dbReference type="GO" id="GO:0033041">
    <property type="term" value="F:sweet taste receptor activity"/>
    <property type="evidence" value="ECO:0007669"/>
    <property type="project" value="TreeGrafter"/>
</dbReference>
<reference evidence="9 10" key="1">
    <citation type="journal article" date="2015" name="Genome Biol. Evol.">
        <title>The genome of winter moth (Operophtera brumata) provides a genomic perspective on sexual dimorphism and phenology.</title>
        <authorList>
            <person name="Derks M.F."/>
            <person name="Smit S."/>
            <person name="Salis L."/>
            <person name="Schijlen E."/>
            <person name="Bossers A."/>
            <person name="Mateman C."/>
            <person name="Pijl A.S."/>
            <person name="de Ridder D."/>
            <person name="Groenen M.A."/>
            <person name="Visser M.E."/>
            <person name="Megens H.J."/>
        </authorList>
    </citation>
    <scope>NUCLEOTIDE SEQUENCE [LARGE SCALE GENOMIC DNA]</scope>
    <source>
        <strain evidence="9">WM2013NL</strain>
        <tissue evidence="9">Head and thorax</tissue>
    </source>
</reference>
<feature type="transmembrane region" description="Helical" evidence="8">
    <location>
        <begin position="82"/>
        <end position="105"/>
    </location>
</feature>
<evidence type="ECO:0000256" key="8">
    <source>
        <dbReference type="SAM" id="Phobius"/>
    </source>
</evidence>
<sequence length="188" mass="21686">MSKVATILWNFQDLIIILISMGLKSRYHRLNIFVKHVIRREQRNKEVEKLGTDAYIQTQVWRKVREAYVRQAALVRKVDRKLGALILLSNVNNLYFICLQLFLGIGKISGTFINKAYYFLSLGWLLFRACSVVLAASDIHDHSTLALPCLYECPGSSYNVEIKRLINQLCNDDVALTGMDEAEEKPWY</sequence>
<keyword evidence="6 8" id="KW-0472">Membrane</keyword>
<evidence type="ECO:0000256" key="4">
    <source>
        <dbReference type="ARBA" id="ARBA00022692"/>
    </source>
</evidence>
<dbReference type="AlphaFoldDB" id="A0A0L7L5R3"/>
<keyword evidence="3" id="KW-1003">Cell membrane</keyword>
<keyword evidence="7 9" id="KW-0675">Receptor</keyword>
<comment type="subcellular location">
    <subcellularLocation>
        <location evidence="1">Cell membrane</location>
        <topology evidence="1">Multi-pass membrane protein</topology>
    </subcellularLocation>
</comment>
<protein>
    <submittedName>
        <fullName evidence="9">Gustatory receptor</fullName>
    </submittedName>
</protein>
<dbReference type="STRING" id="104452.A0A0L7L5R3"/>
<comment type="caution">
    <text evidence="9">The sequence shown here is derived from an EMBL/GenBank/DDBJ whole genome shotgun (WGS) entry which is preliminary data.</text>
</comment>
<dbReference type="GO" id="GO:0005886">
    <property type="term" value="C:plasma membrane"/>
    <property type="evidence" value="ECO:0007669"/>
    <property type="project" value="UniProtKB-SubCell"/>
</dbReference>
<evidence type="ECO:0000256" key="3">
    <source>
        <dbReference type="ARBA" id="ARBA00022475"/>
    </source>
</evidence>
<dbReference type="Pfam" id="PF06151">
    <property type="entry name" value="Trehalose_recp"/>
    <property type="match status" value="1"/>
</dbReference>
<evidence type="ECO:0000313" key="10">
    <source>
        <dbReference type="Proteomes" id="UP000037510"/>
    </source>
</evidence>
<feature type="transmembrane region" description="Helical" evidence="8">
    <location>
        <begin position="117"/>
        <end position="136"/>
    </location>
</feature>
<evidence type="ECO:0000313" key="9">
    <source>
        <dbReference type="EMBL" id="KOB70750.1"/>
    </source>
</evidence>
<dbReference type="PANTHER" id="PTHR21421:SF29">
    <property type="entry name" value="GUSTATORY RECEPTOR 5A FOR TREHALOSE-RELATED"/>
    <property type="match status" value="1"/>
</dbReference>
<keyword evidence="10" id="KW-1185">Reference proteome</keyword>
<evidence type="ECO:0000256" key="1">
    <source>
        <dbReference type="ARBA" id="ARBA00004651"/>
    </source>
</evidence>
<evidence type="ECO:0000256" key="6">
    <source>
        <dbReference type="ARBA" id="ARBA00023136"/>
    </source>
</evidence>
<name>A0A0L7L5R3_OPEBR</name>
<dbReference type="Proteomes" id="UP000037510">
    <property type="component" value="Unassembled WGS sequence"/>
</dbReference>